<dbReference type="Proteomes" id="UP000590412">
    <property type="component" value="Unassembled WGS sequence"/>
</dbReference>
<dbReference type="EMBL" id="JABWAB010000003">
    <property type="protein sequence ID" value="KAF6057754.1"/>
    <property type="molecule type" value="Genomic_DNA"/>
</dbReference>
<comment type="caution">
    <text evidence="1">The sequence shown here is derived from an EMBL/GenBank/DDBJ whole genome shotgun (WGS) entry which is preliminary data.</text>
</comment>
<sequence>MINLIDKLNLTKVLIILGLFIDLVFALSLNPRCSTKRDDDFKFELLQSDGGEVVHNFAFTDDALDYAEHLYLNGDDVTQYKAYCNDTRINLEEFDIFQEGWAKRWKCSNAPLGTRFTQRRTVQHGKKFSEWDQVKCEFNNSISSKPLRATPKPWKYSKFKKVAKGFNVGSAKKLANSSGLSIVDKVSFNNDKEGVSCASKLGEFASSSIRVPMFYAKQQTQKCVRKKYGKHGCKCSKWSKVKYGEFPVKNKAPEYRCLSQKKSCK</sequence>
<evidence type="ECO:0000313" key="2">
    <source>
        <dbReference type="Proteomes" id="UP000590412"/>
    </source>
</evidence>
<evidence type="ECO:0000313" key="1">
    <source>
        <dbReference type="EMBL" id="KAF6057754.1"/>
    </source>
</evidence>
<dbReference type="OrthoDB" id="4022698at2759"/>
<proteinExistence type="predicted"/>
<reference evidence="1" key="1">
    <citation type="submission" date="2020-03" db="EMBL/GenBank/DDBJ databases">
        <title>FDA dAtabase for Regulatory Grade micrObial Sequences (FDA-ARGOS): Supporting development and validation of Infectious Disease Dx tests.</title>
        <authorList>
            <person name="Campos J."/>
            <person name="Goldberg B."/>
            <person name="Tallon L."/>
            <person name="Sadzewicz L."/>
            <person name="Vavikolanu K."/>
            <person name="Mehta A."/>
            <person name="Aluvathingal J."/>
            <person name="Nadendla S."/>
            <person name="Nandy P."/>
            <person name="Geyer C."/>
            <person name="Yan Y."/>
            <person name="Sichtig H."/>
        </authorList>
    </citation>
    <scope>NUCLEOTIDE SEQUENCE [LARGE SCALE GENOMIC DNA]</scope>
    <source>
        <strain evidence="1">FDAARGOS_652</strain>
    </source>
</reference>
<organism evidence="1 2">
    <name type="scientific">Candida parapsilosis</name>
    <name type="common">Yeast</name>
    <dbReference type="NCBI Taxonomy" id="5480"/>
    <lineage>
        <taxon>Eukaryota</taxon>
        <taxon>Fungi</taxon>
        <taxon>Dikarya</taxon>
        <taxon>Ascomycota</taxon>
        <taxon>Saccharomycotina</taxon>
        <taxon>Pichiomycetes</taxon>
        <taxon>Debaryomycetaceae</taxon>
        <taxon>Candida/Lodderomyces clade</taxon>
        <taxon>Candida</taxon>
    </lineage>
</organism>
<accession>A0A8X7NPW8</accession>
<gene>
    <name evidence="1" type="ORF">FOB60_002309</name>
</gene>
<dbReference type="AlphaFoldDB" id="A0A8X7NPW8"/>
<protein>
    <submittedName>
        <fullName evidence="1">Uncharacterized protein</fullName>
    </submittedName>
</protein>
<name>A0A8X7NPW8_CANPA</name>